<gene>
    <name evidence="1" type="ORF">HCZ30_11935</name>
</gene>
<evidence type="ECO:0000313" key="2">
    <source>
        <dbReference type="Proteomes" id="UP000709466"/>
    </source>
</evidence>
<dbReference type="EMBL" id="JAATOP010000007">
    <property type="protein sequence ID" value="NIY73138.1"/>
    <property type="molecule type" value="Genomic_DNA"/>
</dbReference>
<dbReference type="Proteomes" id="UP000709466">
    <property type="component" value="Unassembled WGS sequence"/>
</dbReference>
<dbReference type="RefSeq" id="WP_167638517.1">
    <property type="nucleotide sequence ID" value="NZ_JAATOP010000007.1"/>
</dbReference>
<proteinExistence type="predicted"/>
<reference evidence="1 2" key="1">
    <citation type="submission" date="2020-03" db="EMBL/GenBank/DDBJ databases">
        <title>Bacterial isolates of synthetic phycosphere.</title>
        <authorList>
            <person name="Fu H."/>
            <person name="Moran M.A."/>
        </authorList>
    </citation>
    <scope>NUCLEOTIDE SEQUENCE [LARGE SCALE GENOMIC DNA]</scope>
    <source>
        <strain evidence="1 2">HF1</strain>
    </source>
</reference>
<accession>A0ABX0W2L8</accession>
<keyword evidence="2" id="KW-1185">Reference proteome</keyword>
<protein>
    <recommendedName>
        <fullName evidence="3">Hedgehog/Intein (Hint) domain-containing protein</fullName>
    </recommendedName>
</protein>
<name>A0ABX0W2L8_9RHOB</name>
<evidence type="ECO:0008006" key="3">
    <source>
        <dbReference type="Google" id="ProtNLM"/>
    </source>
</evidence>
<organism evidence="1 2">
    <name type="scientific">Marivivens donghaensis</name>
    <dbReference type="NCBI Taxonomy" id="1699413"/>
    <lineage>
        <taxon>Bacteria</taxon>
        <taxon>Pseudomonadati</taxon>
        <taxon>Pseudomonadota</taxon>
        <taxon>Alphaproteobacteria</taxon>
        <taxon>Rhodobacterales</taxon>
        <taxon>Paracoccaceae</taxon>
        <taxon>Marivivens group</taxon>
        <taxon>Marivivens</taxon>
    </lineage>
</organism>
<comment type="caution">
    <text evidence="1">The sequence shown here is derived from an EMBL/GenBank/DDBJ whole genome shotgun (WGS) entry which is preliminary data.</text>
</comment>
<evidence type="ECO:0000313" key="1">
    <source>
        <dbReference type="EMBL" id="NIY73138.1"/>
    </source>
</evidence>
<sequence>MPPHTPAHIVYKEPLVPGDIISIPVQQSQDGRPSDLKPHPWLIIDTIMTSDGPVNRIAPGLDPRNVSVQAGDIVIAEPAQLRDCGISVPVLFRPTVDVYVSAASLQRSR</sequence>